<dbReference type="GO" id="GO:0007165">
    <property type="term" value="P:signal transduction"/>
    <property type="evidence" value="ECO:0007669"/>
    <property type="project" value="UniProtKB-KW"/>
</dbReference>
<dbReference type="GO" id="GO:0006935">
    <property type="term" value="P:chemotaxis"/>
    <property type="evidence" value="ECO:0007669"/>
    <property type="project" value="InterPro"/>
</dbReference>
<keyword evidence="8" id="KW-1133">Transmembrane helix</keyword>
<dbReference type="SMART" id="SM00304">
    <property type="entry name" value="HAMP"/>
    <property type="match status" value="1"/>
</dbReference>
<dbReference type="EMBL" id="RHIB01000001">
    <property type="protein sequence ID" value="RNA70443.1"/>
    <property type="molecule type" value="Genomic_DNA"/>
</dbReference>
<dbReference type="Pfam" id="PF00672">
    <property type="entry name" value="HAMP"/>
    <property type="match status" value="1"/>
</dbReference>
<protein>
    <submittedName>
        <fullName evidence="11">Methyl-accepting chemotaxis protein</fullName>
    </submittedName>
</protein>
<feature type="domain" description="Methyl-accepting transducer" evidence="9">
    <location>
        <begin position="274"/>
        <end position="545"/>
    </location>
</feature>
<evidence type="ECO:0000259" key="10">
    <source>
        <dbReference type="PROSITE" id="PS50885"/>
    </source>
</evidence>
<evidence type="ECO:0000256" key="1">
    <source>
        <dbReference type="ARBA" id="ARBA00004236"/>
    </source>
</evidence>
<sequence length="595" mass="64489">MAFWGKLKLKHKILGVFTFIMCLFTVVFAYSFSLLYNIETQTEYSEEANMQSLVLTDLGSVVRSQYIALSDSIRTGSLNEAYYERQTELLRSHVETLDGSFNNPEHEAMFQEFLVQYSEFEEVAERILGSAVGGSNRDAIQLTDLREEIVQNLLIFTEVIFADANEASDQVYSSLSETRLIFAISTGVALVVGLILFTLTSQAITRTLNRVVAAAESISNGNVEIEPLEVKSKDELGQLSVAINMMIEKLKSFIGEVGSMSDHVASSSEQLSASAAETSRAAEQITESIQEVAAGAESQAEVSDKNEQIVSEVTMSIEEITDNVEEVNEASLDSRKKAESGKAVIDESIEAMIRIQDITDRTSVSIQQLATKSAKIGSIVDMISGVAEQTNLLALNAAIEAARAGEHGRGFAVVADEVRKLAEQTTSSSSAIQSLITDIQSDIQASAVSMTEGYEAVAGGQTSVKQAGEVFAELDRAIEDVSAKMHSMNKAVERVSEGTEQMLLAAQESASISKESAGYSQNVASAAEEQTATMEEITASSEQLSTVAGEMQNLLQRFRNGTEEQSELADDVFHQGDEGIPGDELSKLEIKRKVN</sequence>
<feature type="compositionally biased region" description="Basic and acidic residues" evidence="7">
    <location>
        <begin position="584"/>
        <end position="595"/>
    </location>
</feature>
<dbReference type="GO" id="GO:0005886">
    <property type="term" value="C:plasma membrane"/>
    <property type="evidence" value="ECO:0007669"/>
    <property type="project" value="UniProtKB-SubCell"/>
</dbReference>
<dbReference type="InterPro" id="IPR004089">
    <property type="entry name" value="MCPsignal_dom"/>
</dbReference>
<accession>A0A3M7TY87</accession>
<comment type="subcellular location">
    <subcellularLocation>
        <location evidence="1">Cell membrane</location>
    </subcellularLocation>
</comment>
<feature type="region of interest" description="Disordered" evidence="7">
    <location>
        <begin position="558"/>
        <end position="595"/>
    </location>
</feature>
<keyword evidence="3 8" id="KW-0472">Membrane</keyword>
<dbReference type="InterPro" id="IPR004090">
    <property type="entry name" value="Chemotax_Me-accpt_rcpt"/>
</dbReference>
<dbReference type="InterPro" id="IPR003660">
    <property type="entry name" value="HAMP_dom"/>
</dbReference>
<dbReference type="SMART" id="SM00283">
    <property type="entry name" value="MA"/>
    <property type="match status" value="1"/>
</dbReference>
<dbReference type="GO" id="GO:0004888">
    <property type="term" value="F:transmembrane signaling receptor activity"/>
    <property type="evidence" value="ECO:0007669"/>
    <property type="project" value="InterPro"/>
</dbReference>
<organism evidence="11 12">
    <name type="scientific">Alteribacter keqinensis</name>
    <dbReference type="NCBI Taxonomy" id="2483800"/>
    <lineage>
        <taxon>Bacteria</taxon>
        <taxon>Bacillati</taxon>
        <taxon>Bacillota</taxon>
        <taxon>Bacilli</taxon>
        <taxon>Bacillales</taxon>
        <taxon>Bacillaceae</taxon>
        <taxon>Alteribacter</taxon>
    </lineage>
</organism>
<dbReference type="Gene3D" id="1.10.287.950">
    <property type="entry name" value="Methyl-accepting chemotaxis protein"/>
    <property type="match status" value="1"/>
</dbReference>
<keyword evidence="8" id="KW-0812">Transmembrane</keyword>
<evidence type="ECO:0000256" key="5">
    <source>
        <dbReference type="ARBA" id="ARBA00029447"/>
    </source>
</evidence>
<evidence type="ECO:0000256" key="6">
    <source>
        <dbReference type="PROSITE-ProRule" id="PRU00284"/>
    </source>
</evidence>
<dbReference type="PROSITE" id="PS50885">
    <property type="entry name" value="HAMP"/>
    <property type="match status" value="1"/>
</dbReference>
<dbReference type="PANTHER" id="PTHR32089:SF112">
    <property type="entry name" value="LYSOZYME-LIKE PROTEIN-RELATED"/>
    <property type="match status" value="1"/>
</dbReference>
<evidence type="ECO:0000256" key="3">
    <source>
        <dbReference type="ARBA" id="ARBA00023136"/>
    </source>
</evidence>
<name>A0A3M7TY87_9BACI</name>
<dbReference type="OrthoDB" id="9804712at2"/>
<keyword evidence="4 6" id="KW-0807">Transducer</keyword>
<evidence type="ECO:0000313" key="12">
    <source>
        <dbReference type="Proteomes" id="UP000278746"/>
    </source>
</evidence>
<dbReference type="Proteomes" id="UP000278746">
    <property type="component" value="Unassembled WGS sequence"/>
</dbReference>
<feature type="domain" description="HAMP" evidence="10">
    <location>
        <begin position="202"/>
        <end position="255"/>
    </location>
</feature>
<comment type="caution">
    <text evidence="11">The sequence shown here is derived from an EMBL/GenBank/DDBJ whole genome shotgun (WGS) entry which is preliminary data.</text>
</comment>
<dbReference type="CDD" id="cd06225">
    <property type="entry name" value="HAMP"/>
    <property type="match status" value="1"/>
</dbReference>
<dbReference type="SUPFAM" id="SSF58104">
    <property type="entry name" value="Methyl-accepting chemotaxis protein (MCP) signaling domain"/>
    <property type="match status" value="1"/>
</dbReference>
<reference evidence="11 12" key="1">
    <citation type="submission" date="2018-10" db="EMBL/GenBank/DDBJ databases">
        <title>Bacillus Keqinensis sp. nov., a moderately halophilic bacterium isolated from a saline-alkaline lake.</title>
        <authorList>
            <person name="Wang H."/>
        </authorList>
    </citation>
    <scope>NUCLEOTIDE SEQUENCE [LARGE SCALE GENOMIC DNA]</scope>
    <source>
        <strain evidence="11 12">KQ-3</strain>
    </source>
</reference>
<evidence type="ECO:0000259" key="9">
    <source>
        <dbReference type="PROSITE" id="PS50111"/>
    </source>
</evidence>
<dbReference type="PANTHER" id="PTHR32089">
    <property type="entry name" value="METHYL-ACCEPTING CHEMOTAXIS PROTEIN MCPB"/>
    <property type="match status" value="1"/>
</dbReference>
<dbReference type="AlphaFoldDB" id="A0A3M7TY87"/>
<evidence type="ECO:0000256" key="2">
    <source>
        <dbReference type="ARBA" id="ARBA00022475"/>
    </source>
</evidence>
<dbReference type="PROSITE" id="PS50111">
    <property type="entry name" value="CHEMOTAXIS_TRANSDUC_2"/>
    <property type="match status" value="1"/>
</dbReference>
<gene>
    <name evidence="11" type="ORF">EBO34_11135</name>
</gene>
<feature type="transmembrane region" description="Helical" evidence="8">
    <location>
        <begin position="180"/>
        <end position="200"/>
    </location>
</feature>
<keyword evidence="2" id="KW-1003">Cell membrane</keyword>
<dbReference type="CDD" id="cd11386">
    <property type="entry name" value="MCP_signal"/>
    <property type="match status" value="1"/>
</dbReference>
<comment type="similarity">
    <text evidence="5">Belongs to the methyl-accepting chemotaxis (MCP) protein family.</text>
</comment>
<evidence type="ECO:0000256" key="8">
    <source>
        <dbReference type="SAM" id="Phobius"/>
    </source>
</evidence>
<evidence type="ECO:0000313" key="11">
    <source>
        <dbReference type="EMBL" id="RNA70443.1"/>
    </source>
</evidence>
<keyword evidence="12" id="KW-1185">Reference proteome</keyword>
<evidence type="ECO:0000256" key="7">
    <source>
        <dbReference type="SAM" id="MobiDB-lite"/>
    </source>
</evidence>
<dbReference type="Pfam" id="PF00015">
    <property type="entry name" value="MCPsignal"/>
    <property type="match status" value="1"/>
</dbReference>
<proteinExistence type="inferred from homology"/>
<dbReference type="Gene3D" id="6.10.340.10">
    <property type="match status" value="1"/>
</dbReference>
<evidence type="ECO:0000256" key="4">
    <source>
        <dbReference type="ARBA" id="ARBA00023224"/>
    </source>
</evidence>
<dbReference type="PRINTS" id="PR00260">
    <property type="entry name" value="CHEMTRNSDUCR"/>
</dbReference>